<dbReference type="Proteomes" id="UP000199656">
    <property type="component" value="Unassembled WGS sequence"/>
</dbReference>
<evidence type="ECO:0000313" key="1">
    <source>
        <dbReference type="EMBL" id="SEA89453.1"/>
    </source>
</evidence>
<keyword evidence="2" id="KW-1185">Reference proteome</keyword>
<evidence type="ECO:0000313" key="2">
    <source>
        <dbReference type="Proteomes" id="UP000199656"/>
    </source>
</evidence>
<dbReference type="AlphaFoldDB" id="A0A1H4EWM6"/>
<organism evidence="1 2">
    <name type="scientific">Chitinophaga terrae</name>
    <name type="common">ex Kim and Jung 2007</name>
    <dbReference type="NCBI Taxonomy" id="408074"/>
    <lineage>
        <taxon>Bacteria</taxon>
        <taxon>Pseudomonadati</taxon>
        <taxon>Bacteroidota</taxon>
        <taxon>Chitinophagia</taxon>
        <taxon>Chitinophagales</taxon>
        <taxon>Chitinophagaceae</taxon>
        <taxon>Chitinophaga</taxon>
    </lineage>
</organism>
<gene>
    <name evidence="1" type="ORF">SAMN05660909_03988</name>
</gene>
<dbReference type="STRING" id="408074.SAMN05660909_03988"/>
<name>A0A1H4EWM6_9BACT</name>
<proteinExistence type="predicted"/>
<accession>A0A1H4EWM6</accession>
<dbReference type="EMBL" id="FNRL01000021">
    <property type="protein sequence ID" value="SEA89453.1"/>
    <property type="molecule type" value="Genomic_DNA"/>
</dbReference>
<reference evidence="2" key="1">
    <citation type="submission" date="2016-10" db="EMBL/GenBank/DDBJ databases">
        <authorList>
            <person name="Varghese N."/>
            <person name="Submissions S."/>
        </authorList>
    </citation>
    <scope>NUCLEOTIDE SEQUENCE [LARGE SCALE GENOMIC DNA]</scope>
    <source>
        <strain evidence="2">DSM 23920</strain>
    </source>
</reference>
<protein>
    <submittedName>
        <fullName evidence="1">Uncharacterized protein</fullName>
    </submittedName>
</protein>
<sequence length="48" mass="5753">MWYNGNTSIIFFQPLQQIFVYFLHKHFLNGPGNRHTKGTYFQNRFADG</sequence>